<dbReference type="SUPFAM" id="SSF55331">
    <property type="entry name" value="Tautomerase/MIF"/>
    <property type="match status" value="1"/>
</dbReference>
<accession>A0A6N7XK65</accession>
<name>A0A6N7XK65_9FIRM</name>
<organism evidence="3 4">
    <name type="scientific">Mogibacterium kristiansenii</name>
    <dbReference type="NCBI Taxonomy" id="2606708"/>
    <lineage>
        <taxon>Bacteria</taxon>
        <taxon>Bacillati</taxon>
        <taxon>Bacillota</taxon>
        <taxon>Clostridia</taxon>
        <taxon>Peptostreptococcales</taxon>
        <taxon>Anaerovoracaceae</taxon>
        <taxon>Mogibacterium</taxon>
    </lineage>
</organism>
<proteinExistence type="predicted"/>
<evidence type="ECO:0000313" key="4">
    <source>
        <dbReference type="Proteomes" id="UP000469424"/>
    </source>
</evidence>
<dbReference type="AlphaFoldDB" id="A0A6N7XK65"/>
<dbReference type="RefSeq" id="WP_154553877.1">
    <property type="nucleotide sequence ID" value="NZ_JAQXUZ010000018.1"/>
</dbReference>
<evidence type="ECO:0000259" key="2">
    <source>
        <dbReference type="Pfam" id="PF01361"/>
    </source>
</evidence>
<feature type="domain" description="4-oxalocrotonate tautomerase-like" evidence="2">
    <location>
        <begin position="2"/>
        <end position="52"/>
    </location>
</feature>
<dbReference type="Gene3D" id="3.30.429.10">
    <property type="entry name" value="Macrophage Migration Inhibitory Factor"/>
    <property type="match status" value="1"/>
</dbReference>
<dbReference type="Pfam" id="PF01361">
    <property type="entry name" value="Tautomerase"/>
    <property type="match status" value="1"/>
</dbReference>
<dbReference type="EMBL" id="VUNA01000004">
    <property type="protein sequence ID" value="MST70316.1"/>
    <property type="molecule type" value="Genomic_DNA"/>
</dbReference>
<dbReference type="InterPro" id="IPR014347">
    <property type="entry name" value="Tautomerase/MIF_sf"/>
</dbReference>
<comment type="caution">
    <text evidence="3">The sequence shown here is derived from an EMBL/GenBank/DDBJ whole genome shotgun (WGS) entry which is preliminary data.</text>
</comment>
<dbReference type="InterPro" id="IPR004370">
    <property type="entry name" value="4-OT-like_dom"/>
</dbReference>
<sequence length="73" mass="8220">MPHINVKMFPGRDDEKKKDLADKLLQCAQEALGCPAEALSVSVEDVAPEDWNRDVGEKIPEDKIYSGEMYKVK</sequence>
<gene>
    <name evidence="3" type="ORF">FYJ65_03005</name>
</gene>
<protein>
    <submittedName>
        <fullName evidence="3">4-oxalocrotonate tautomerase family protein</fullName>
    </submittedName>
</protein>
<dbReference type="Proteomes" id="UP000469424">
    <property type="component" value="Unassembled WGS sequence"/>
</dbReference>
<evidence type="ECO:0000256" key="1">
    <source>
        <dbReference type="ARBA" id="ARBA00023235"/>
    </source>
</evidence>
<evidence type="ECO:0000313" key="3">
    <source>
        <dbReference type="EMBL" id="MST70316.1"/>
    </source>
</evidence>
<dbReference type="GO" id="GO:0016853">
    <property type="term" value="F:isomerase activity"/>
    <property type="evidence" value="ECO:0007669"/>
    <property type="project" value="UniProtKB-KW"/>
</dbReference>
<keyword evidence="1" id="KW-0413">Isomerase</keyword>
<reference evidence="3 4" key="1">
    <citation type="submission" date="2019-08" db="EMBL/GenBank/DDBJ databases">
        <title>In-depth cultivation of the pig gut microbiome towards novel bacterial diversity and tailored functional studies.</title>
        <authorList>
            <person name="Wylensek D."/>
            <person name="Hitch T.C.A."/>
            <person name="Clavel T."/>
        </authorList>
    </citation>
    <scope>NUCLEOTIDE SEQUENCE [LARGE SCALE GENOMIC DNA]</scope>
    <source>
        <strain evidence="3 4">WCA-MUC-591-APC-4B</strain>
    </source>
</reference>
<keyword evidence="4" id="KW-1185">Reference proteome</keyword>